<comment type="caution">
    <text evidence="1">The sequence shown here is derived from an EMBL/GenBank/DDBJ whole genome shotgun (WGS) entry which is preliminary data.</text>
</comment>
<evidence type="ECO:0000313" key="1">
    <source>
        <dbReference type="EMBL" id="KAJ1109390.1"/>
    </source>
</evidence>
<proteinExistence type="predicted"/>
<sequence>MPTNLPPRGTSARTAGEPLAVCPAHVVVVGSGRLTLKMALMQRHKARGTVPGLGLPGVPHNYIGRFAHHQSPTGVRPPLDPGCSCYCAPVVSGPDSFASSATSSCLILIMGKDKPARPMTPQTRMDHYTTNQGQPGGEAADTLASPKGDLAIHASQNSNETKISEMRVDMALMHCLSTVEDDVATLKVKIS</sequence>
<name>A0AAV7N3B2_PLEWA</name>
<reference evidence="1" key="1">
    <citation type="journal article" date="2022" name="bioRxiv">
        <title>Sequencing and chromosome-scale assembly of the giantPleurodeles waltlgenome.</title>
        <authorList>
            <person name="Brown T."/>
            <person name="Elewa A."/>
            <person name="Iarovenko S."/>
            <person name="Subramanian E."/>
            <person name="Araus A.J."/>
            <person name="Petzold A."/>
            <person name="Susuki M."/>
            <person name="Suzuki K.-i.T."/>
            <person name="Hayashi T."/>
            <person name="Toyoda A."/>
            <person name="Oliveira C."/>
            <person name="Osipova E."/>
            <person name="Leigh N.D."/>
            <person name="Simon A."/>
            <person name="Yun M.H."/>
        </authorList>
    </citation>
    <scope>NUCLEOTIDE SEQUENCE</scope>
    <source>
        <strain evidence="1">20211129_DDA</strain>
        <tissue evidence="1">Liver</tissue>
    </source>
</reference>
<gene>
    <name evidence="1" type="ORF">NDU88_006751</name>
</gene>
<accession>A0AAV7N3B2</accession>
<protein>
    <submittedName>
        <fullName evidence="1">Uncharacterized protein</fullName>
    </submittedName>
</protein>
<keyword evidence="2" id="KW-1185">Reference proteome</keyword>
<dbReference type="AlphaFoldDB" id="A0AAV7N3B2"/>
<evidence type="ECO:0000313" key="2">
    <source>
        <dbReference type="Proteomes" id="UP001066276"/>
    </source>
</evidence>
<dbReference type="Proteomes" id="UP001066276">
    <property type="component" value="Chromosome 9"/>
</dbReference>
<dbReference type="EMBL" id="JANPWB010000013">
    <property type="protein sequence ID" value="KAJ1109390.1"/>
    <property type="molecule type" value="Genomic_DNA"/>
</dbReference>
<organism evidence="1 2">
    <name type="scientific">Pleurodeles waltl</name>
    <name type="common">Iberian ribbed newt</name>
    <dbReference type="NCBI Taxonomy" id="8319"/>
    <lineage>
        <taxon>Eukaryota</taxon>
        <taxon>Metazoa</taxon>
        <taxon>Chordata</taxon>
        <taxon>Craniata</taxon>
        <taxon>Vertebrata</taxon>
        <taxon>Euteleostomi</taxon>
        <taxon>Amphibia</taxon>
        <taxon>Batrachia</taxon>
        <taxon>Caudata</taxon>
        <taxon>Salamandroidea</taxon>
        <taxon>Salamandridae</taxon>
        <taxon>Pleurodelinae</taxon>
        <taxon>Pleurodeles</taxon>
    </lineage>
</organism>